<keyword evidence="2" id="KW-1185">Reference proteome</keyword>
<name>A0A6A5VVC3_9PLEO</name>
<sequence length="193" mass="22139">MTIDGLFNALLAVKYRTWDRKYDKVIFLPPICYASRLLGELAKCVFIHDAAWVVRDINARRFLEKFLESLPNDKGLMAVRRVCFTSFHRYRGITIYGPNQDLALMARCKGLHRVLFTFHVDVLMKVTDTENGSTDDGFPCKLKSTDDILAFHELEKIFNCQDREKILFDGITDNRMVDRFSGGPLAHLETLGG</sequence>
<reference evidence="1" key="1">
    <citation type="journal article" date="2020" name="Stud. Mycol.">
        <title>101 Dothideomycetes genomes: a test case for predicting lifestyles and emergence of pathogens.</title>
        <authorList>
            <person name="Haridas S."/>
            <person name="Albert R."/>
            <person name="Binder M."/>
            <person name="Bloem J."/>
            <person name="Labutti K."/>
            <person name="Salamov A."/>
            <person name="Andreopoulos B."/>
            <person name="Baker S."/>
            <person name="Barry K."/>
            <person name="Bills G."/>
            <person name="Bluhm B."/>
            <person name="Cannon C."/>
            <person name="Castanera R."/>
            <person name="Culley D."/>
            <person name="Daum C."/>
            <person name="Ezra D."/>
            <person name="Gonzalez J."/>
            <person name="Henrissat B."/>
            <person name="Kuo A."/>
            <person name="Liang C."/>
            <person name="Lipzen A."/>
            <person name="Lutzoni F."/>
            <person name="Magnuson J."/>
            <person name="Mondo S."/>
            <person name="Nolan M."/>
            <person name="Ohm R."/>
            <person name="Pangilinan J."/>
            <person name="Park H.-J."/>
            <person name="Ramirez L."/>
            <person name="Alfaro M."/>
            <person name="Sun H."/>
            <person name="Tritt A."/>
            <person name="Yoshinaga Y."/>
            <person name="Zwiers L.-H."/>
            <person name="Turgeon B."/>
            <person name="Goodwin S."/>
            <person name="Spatafora J."/>
            <person name="Crous P."/>
            <person name="Grigoriev I."/>
        </authorList>
    </citation>
    <scope>NUCLEOTIDE SEQUENCE</scope>
    <source>
        <strain evidence="1">CBS 123094</strain>
    </source>
</reference>
<evidence type="ECO:0000313" key="1">
    <source>
        <dbReference type="EMBL" id="KAF1992934.1"/>
    </source>
</evidence>
<organism evidence="1 2">
    <name type="scientific">Amniculicola lignicola CBS 123094</name>
    <dbReference type="NCBI Taxonomy" id="1392246"/>
    <lineage>
        <taxon>Eukaryota</taxon>
        <taxon>Fungi</taxon>
        <taxon>Dikarya</taxon>
        <taxon>Ascomycota</taxon>
        <taxon>Pezizomycotina</taxon>
        <taxon>Dothideomycetes</taxon>
        <taxon>Pleosporomycetidae</taxon>
        <taxon>Pleosporales</taxon>
        <taxon>Amniculicolaceae</taxon>
        <taxon>Amniculicola</taxon>
    </lineage>
</organism>
<gene>
    <name evidence="1" type="ORF">P154DRAFT_528126</name>
</gene>
<dbReference type="EMBL" id="ML977749">
    <property type="protein sequence ID" value="KAF1992934.1"/>
    <property type="molecule type" value="Genomic_DNA"/>
</dbReference>
<accession>A0A6A5VVC3</accession>
<dbReference type="OrthoDB" id="3792443at2759"/>
<protein>
    <submittedName>
        <fullName evidence="1">Uncharacterized protein</fullName>
    </submittedName>
</protein>
<proteinExistence type="predicted"/>
<dbReference type="AlphaFoldDB" id="A0A6A5VVC3"/>
<evidence type="ECO:0000313" key="2">
    <source>
        <dbReference type="Proteomes" id="UP000799779"/>
    </source>
</evidence>
<dbReference type="Proteomes" id="UP000799779">
    <property type="component" value="Unassembled WGS sequence"/>
</dbReference>